<evidence type="ECO:0000256" key="1">
    <source>
        <dbReference type="SAM" id="Phobius"/>
    </source>
</evidence>
<accession>A0ABT9YI27</accession>
<feature type="transmembrane region" description="Helical" evidence="1">
    <location>
        <begin position="64"/>
        <end position="89"/>
    </location>
</feature>
<dbReference type="GO" id="GO:0006508">
    <property type="term" value="P:proteolysis"/>
    <property type="evidence" value="ECO:0007669"/>
    <property type="project" value="UniProtKB-KW"/>
</dbReference>
<feature type="transmembrane region" description="Helical" evidence="1">
    <location>
        <begin position="6"/>
        <end position="23"/>
    </location>
</feature>
<keyword evidence="1" id="KW-0812">Transmembrane</keyword>
<name>A0ABT9YI27_9BACI</name>
<protein>
    <submittedName>
        <fullName evidence="2">Aspartyl protease</fullName>
    </submittedName>
</protein>
<comment type="caution">
    <text evidence="2">The sequence shown here is derived from an EMBL/GenBank/DDBJ whole genome shotgun (WGS) entry which is preliminary data.</text>
</comment>
<evidence type="ECO:0000313" key="3">
    <source>
        <dbReference type="Proteomes" id="UP001225034"/>
    </source>
</evidence>
<proteinExistence type="predicted"/>
<reference evidence="2 3" key="1">
    <citation type="submission" date="2023-07" db="EMBL/GenBank/DDBJ databases">
        <title>Genomic Encyclopedia of Type Strains, Phase IV (KMG-IV): sequencing the most valuable type-strain genomes for metagenomic binning, comparative biology and taxonomic classification.</title>
        <authorList>
            <person name="Goeker M."/>
        </authorList>
    </citation>
    <scope>NUCLEOTIDE SEQUENCE [LARGE SCALE GENOMIC DNA]</scope>
    <source>
        <strain evidence="2 3">DSM 19154</strain>
    </source>
</reference>
<organism evidence="2 3">
    <name type="scientific">Alkalicoccobacillus murimartini</name>
    <dbReference type="NCBI Taxonomy" id="171685"/>
    <lineage>
        <taxon>Bacteria</taxon>
        <taxon>Bacillati</taxon>
        <taxon>Bacillota</taxon>
        <taxon>Bacilli</taxon>
        <taxon>Bacillales</taxon>
        <taxon>Bacillaceae</taxon>
        <taxon>Alkalicoccobacillus</taxon>
    </lineage>
</organism>
<sequence length="92" mass="10650">MSTEMIMLLTILLFIIVYGFLFIQLNRATQQGKIWFFVFLVISAGPLIYMLYDDYTQDYLDANIGLGLAYFYTWFMTVLAAVVAIVVSLRKK</sequence>
<keyword evidence="2" id="KW-0645">Protease</keyword>
<dbReference type="Proteomes" id="UP001225034">
    <property type="component" value="Unassembled WGS sequence"/>
</dbReference>
<dbReference type="EMBL" id="JAUSUA010000003">
    <property type="protein sequence ID" value="MDQ0207517.1"/>
    <property type="molecule type" value="Genomic_DNA"/>
</dbReference>
<keyword evidence="1" id="KW-0472">Membrane</keyword>
<keyword evidence="3" id="KW-1185">Reference proteome</keyword>
<evidence type="ECO:0000313" key="2">
    <source>
        <dbReference type="EMBL" id="MDQ0207517.1"/>
    </source>
</evidence>
<keyword evidence="1" id="KW-1133">Transmembrane helix</keyword>
<feature type="transmembrane region" description="Helical" evidence="1">
    <location>
        <begin position="35"/>
        <end position="52"/>
    </location>
</feature>
<gene>
    <name evidence="2" type="ORF">J2S05_002318</name>
</gene>
<keyword evidence="2" id="KW-0378">Hydrolase</keyword>
<dbReference type="RefSeq" id="WP_306982882.1">
    <property type="nucleotide sequence ID" value="NZ_JAUSUA010000003.1"/>
</dbReference>
<dbReference type="GO" id="GO:0008233">
    <property type="term" value="F:peptidase activity"/>
    <property type="evidence" value="ECO:0007669"/>
    <property type="project" value="UniProtKB-KW"/>
</dbReference>